<feature type="transmembrane region" description="Helical" evidence="1">
    <location>
        <begin position="72"/>
        <end position="92"/>
    </location>
</feature>
<evidence type="ECO:0000313" key="3">
    <source>
        <dbReference type="Proteomes" id="UP000241190"/>
    </source>
</evidence>
<dbReference type="EMBL" id="PYOP01000032">
    <property type="protein sequence ID" value="PSW92888.1"/>
    <property type="molecule type" value="Genomic_DNA"/>
</dbReference>
<evidence type="ECO:0000313" key="2">
    <source>
        <dbReference type="EMBL" id="PSW92888.1"/>
    </source>
</evidence>
<keyword evidence="1" id="KW-0472">Membrane</keyword>
<evidence type="ECO:0008006" key="4">
    <source>
        <dbReference type="Google" id="ProtNLM"/>
    </source>
</evidence>
<feature type="transmembrane region" description="Helical" evidence="1">
    <location>
        <begin position="180"/>
        <end position="197"/>
    </location>
</feature>
<feature type="transmembrane region" description="Helical" evidence="1">
    <location>
        <begin position="217"/>
        <end position="239"/>
    </location>
</feature>
<accession>A0ABX5GP14</accession>
<evidence type="ECO:0000256" key="1">
    <source>
        <dbReference type="SAM" id="Phobius"/>
    </source>
</evidence>
<feature type="transmembrane region" description="Helical" evidence="1">
    <location>
        <begin position="6"/>
        <end position="25"/>
    </location>
</feature>
<feature type="transmembrane region" description="Helical" evidence="1">
    <location>
        <begin position="376"/>
        <end position="398"/>
    </location>
</feature>
<feature type="transmembrane region" description="Helical" evidence="1">
    <location>
        <begin position="37"/>
        <end position="60"/>
    </location>
</feature>
<organism evidence="2 3">
    <name type="scientific">Photobacterium iliopiscarium</name>
    <dbReference type="NCBI Taxonomy" id="56192"/>
    <lineage>
        <taxon>Bacteria</taxon>
        <taxon>Pseudomonadati</taxon>
        <taxon>Pseudomonadota</taxon>
        <taxon>Gammaproteobacteria</taxon>
        <taxon>Vibrionales</taxon>
        <taxon>Vibrionaceae</taxon>
        <taxon>Photobacterium</taxon>
    </lineage>
</organism>
<protein>
    <recommendedName>
        <fullName evidence="4">Oligosaccharide repeat unit polymerase</fullName>
    </recommendedName>
</protein>
<keyword evidence="3" id="KW-1185">Reference proteome</keyword>
<dbReference type="Proteomes" id="UP000241190">
    <property type="component" value="Unassembled WGS sequence"/>
</dbReference>
<gene>
    <name evidence="2" type="ORF">C9J52_16380</name>
</gene>
<feature type="transmembrane region" description="Helical" evidence="1">
    <location>
        <begin position="354"/>
        <end position="370"/>
    </location>
</feature>
<proteinExistence type="predicted"/>
<feature type="transmembrane region" description="Helical" evidence="1">
    <location>
        <begin position="324"/>
        <end position="347"/>
    </location>
</feature>
<sequence>MIMYFCLFTSLFFSWIWALTFIVKYKINGGRVFLNPIFYLSGISFLYLVLPTLVIFGLGINNPMLNYTYESNVINSYLSLYCFFVFVVFYVLSDDPVIAIDRQNKNKKMEKWILFVLIIVMVIYIMNVSHMYSPTLKGIEYRIDKYHFFASVITYNYPKILLISKLFGFLIAYKYFSTKNLLWLIATIPFLYFDHLIQGRTITLYVLLPSVVLILYFYYKYALILSVFCIVALGISSLAREISYSNIFFTMFGEFFATRESTSYVIDNNFHDSILHLLSNFTYSFFPGYISYKLNSYEVSSYTVQLSNLINRETGFSGNIIGEAYFYGGYLLAFISPIIIGLIYRFFSEYIIDNVYKLIILIMLCSYSIWFMRSEFYVTFGSMMYMIVCYIFPILFIFNRVKTYEK</sequence>
<keyword evidence="1" id="KW-1133">Transmembrane helix</keyword>
<feature type="transmembrane region" description="Helical" evidence="1">
    <location>
        <begin position="112"/>
        <end position="132"/>
    </location>
</feature>
<comment type="caution">
    <text evidence="2">The sequence shown here is derived from an EMBL/GenBank/DDBJ whole genome shotgun (WGS) entry which is preliminary data.</text>
</comment>
<reference evidence="2 3" key="1">
    <citation type="submission" date="2018-03" db="EMBL/GenBank/DDBJ databases">
        <title>Whole genome sequencing of Histamine producing bacteria.</title>
        <authorList>
            <person name="Butler K."/>
        </authorList>
    </citation>
    <scope>NUCLEOTIDE SEQUENCE [LARGE SCALE GENOMIC DNA]</scope>
    <source>
        <strain evidence="2 3">ATCC 51761</strain>
    </source>
</reference>
<feature type="transmembrane region" description="Helical" evidence="1">
    <location>
        <begin position="152"/>
        <end position="173"/>
    </location>
</feature>
<name>A0ABX5GP14_9GAMM</name>
<keyword evidence="1" id="KW-0812">Transmembrane</keyword>